<evidence type="ECO:0000313" key="1">
    <source>
        <dbReference type="EMBL" id="KAI8543231.1"/>
    </source>
</evidence>
<sequence>MAEIRGGGNGGDNADSSDRLKLGETEAERARIDNQPTTGASSSVSAGIPGSEGGGNGHAEEISGDGERRAPVELGRTPVELGCTPVELGPVGPRVDQMDPRSGVEGSVVTGLGSVGAGASGNGGSGGDDGSGQPPRDPASGKAPMVKDESTPVERSDHIEQVEFMPPIGSSSHKPTMSSDLAEFVGLDRLAQLLKEAPKVVAAVVTAREERLAEIARWNEQERLIREQETAAREQGEFERETEAAEREQEEAVWVTEHAVAQAKTLSGNARATFTPETYVPPVAHLFVPFGMDIYVPLQDSYDNELVLRDPRHHVSVGWEQVLIEWAREAACLMLAMEKAFHRIASGTPLQLHYPPAAPAPTVQPQRGGDLLTRQGSSRAGGARRAEEAARGARTEESEEGEEGDEQFSLSSGSNSASDPRFRFNPGDLAAAEVSEEDSDSDGIDPEDFDD</sequence>
<gene>
    <name evidence="1" type="ORF">RHMOL_Rhmol08G0201200</name>
</gene>
<dbReference type="EMBL" id="CM046395">
    <property type="protein sequence ID" value="KAI8543231.1"/>
    <property type="molecule type" value="Genomic_DNA"/>
</dbReference>
<comment type="caution">
    <text evidence="1">The sequence shown here is derived from an EMBL/GenBank/DDBJ whole genome shotgun (WGS) entry which is preliminary data.</text>
</comment>
<keyword evidence="2" id="KW-1185">Reference proteome</keyword>
<protein>
    <submittedName>
        <fullName evidence="1">Uncharacterized protein</fullName>
    </submittedName>
</protein>
<evidence type="ECO:0000313" key="2">
    <source>
        <dbReference type="Proteomes" id="UP001062846"/>
    </source>
</evidence>
<name>A0ACC0MRQ1_RHOML</name>
<reference evidence="1" key="1">
    <citation type="submission" date="2022-02" db="EMBL/GenBank/DDBJ databases">
        <title>Plant Genome Project.</title>
        <authorList>
            <person name="Zhang R.-G."/>
        </authorList>
    </citation>
    <scope>NUCLEOTIDE SEQUENCE</scope>
    <source>
        <strain evidence="1">AT1</strain>
    </source>
</reference>
<accession>A0ACC0MRQ1</accession>
<proteinExistence type="predicted"/>
<dbReference type="Proteomes" id="UP001062846">
    <property type="component" value="Chromosome 8"/>
</dbReference>
<organism evidence="1 2">
    <name type="scientific">Rhododendron molle</name>
    <name type="common">Chinese azalea</name>
    <name type="synonym">Azalea mollis</name>
    <dbReference type="NCBI Taxonomy" id="49168"/>
    <lineage>
        <taxon>Eukaryota</taxon>
        <taxon>Viridiplantae</taxon>
        <taxon>Streptophyta</taxon>
        <taxon>Embryophyta</taxon>
        <taxon>Tracheophyta</taxon>
        <taxon>Spermatophyta</taxon>
        <taxon>Magnoliopsida</taxon>
        <taxon>eudicotyledons</taxon>
        <taxon>Gunneridae</taxon>
        <taxon>Pentapetalae</taxon>
        <taxon>asterids</taxon>
        <taxon>Ericales</taxon>
        <taxon>Ericaceae</taxon>
        <taxon>Ericoideae</taxon>
        <taxon>Rhodoreae</taxon>
        <taxon>Rhododendron</taxon>
    </lineage>
</organism>